<dbReference type="EMBL" id="ASPP01008507">
    <property type="protein sequence ID" value="ETO25467.1"/>
    <property type="molecule type" value="Genomic_DNA"/>
</dbReference>
<evidence type="ECO:0000256" key="2">
    <source>
        <dbReference type="SAM" id="Phobius"/>
    </source>
</evidence>
<dbReference type="AlphaFoldDB" id="X6NJE7"/>
<sequence>VGMETLALHFVSDISSILTLNSESLDTSYRVLLAGSYRLQVLLQTLCSTYKRMEFEKAKEMKKQLVRGFNDEDLELEALPVGAISRRGSLNEIFGESAAADELKRIGESVAHQKVDQIFSFVQLEVKTRLQNWMEKSMGRTGDAIVRAAETEKWQSDVTKANEMKEDDNEYLSKDEHAESAPKNDDFEDNKMTWAHFVTDSFLFIDNEIAAYFANIKGFPAEAMATATQFYQQLYFLIDYILKIINTSFADIAILDNTSDEGNKINQRSADLSKTTSNASGVNEAKNKERISLSSKMIQGLGKGVTEIADANRRAFGIVYSTFEVVNHGVKVVKDVATSQATTDTDHIKEMSDICYFFFYFYFILSKVTLCICLHLLTDTQFKKELTHLCVKYSSISRIQEVVSDLGPRLLRYIDDLEEPKERVFFFFFKKKTN</sequence>
<feature type="transmembrane region" description="Helical" evidence="2">
    <location>
        <begin position="357"/>
        <end position="377"/>
    </location>
</feature>
<gene>
    <name evidence="3" type="ORF">RFI_11673</name>
</gene>
<evidence type="ECO:0000256" key="1">
    <source>
        <dbReference type="SAM" id="MobiDB-lite"/>
    </source>
</evidence>
<name>X6NJE7_RETFI</name>
<reference evidence="3 4" key="1">
    <citation type="journal article" date="2013" name="Curr. Biol.">
        <title>The Genome of the Foraminiferan Reticulomyxa filosa.</title>
        <authorList>
            <person name="Glockner G."/>
            <person name="Hulsmann N."/>
            <person name="Schleicher M."/>
            <person name="Noegel A.A."/>
            <person name="Eichinger L."/>
            <person name="Gallinger C."/>
            <person name="Pawlowski J."/>
            <person name="Sierra R."/>
            <person name="Euteneuer U."/>
            <person name="Pillet L."/>
            <person name="Moustafa A."/>
            <person name="Platzer M."/>
            <person name="Groth M."/>
            <person name="Szafranski K."/>
            <person name="Schliwa M."/>
        </authorList>
    </citation>
    <scope>NUCLEOTIDE SEQUENCE [LARGE SCALE GENOMIC DNA]</scope>
</reference>
<comment type="caution">
    <text evidence="3">The sequence shown here is derived from an EMBL/GenBank/DDBJ whole genome shotgun (WGS) entry which is preliminary data.</text>
</comment>
<keyword evidence="2" id="KW-0472">Membrane</keyword>
<accession>X6NJE7</accession>
<dbReference type="Proteomes" id="UP000023152">
    <property type="component" value="Unassembled WGS sequence"/>
</dbReference>
<proteinExistence type="predicted"/>
<feature type="non-terminal residue" evidence="3">
    <location>
        <position position="1"/>
    </location>
</feature>
<protein>
    <submittedName>
        <fullName evidence="3">Uncharacterized protein</fullName>
    </submittedName>
</protein>
<keyword evidence="2" id="KW-0812">Transmembrane</keyword>
<keyword evidence="2" id="KW-1133">Transmembrane helix</keyword>
<evidence type="ECO:0000313" key="4">
    <source>
        <dbReference type="Proteomes" id="UP000023152"/>
    </source>
</evidence>
<feature type="region of interest" description="Disordered" evidence="1">
    <location>
        <begin position="165"/>
        <end position="185"/>
    </location>
</feature>
<feature type="compositionally biased region" description="Basic and acidic residues" evidence="1">
    <location>
        <begin position="171"/>
        <end position="185"/>
    </location>
</feature>
<keyword evidence="4" id="KW-1185">Reference proteome</keyword>
<organism evidence="3 4">
    <name type="scientific">Reticulomyxa filosa</name>
    <dbReference type="NCBI Taxonomy" id="46433"/>
    <lineage>
        <taxon>Eukaryota</taxon>
        <taxon>Sar</taxon>
        <taxon>Rhizaria</taxon>
        <taxon>Retaria</taxon>
        <taxon>Foraminifera</taxon>
        <taxon>Monothalamids</taxon>
        <taxon>Reticulomyxidae</taxon>
        <taxon>Reticulomyxa</taxon>
    </lineage>
</organism>
<evidence type="ECO:0000313" key="3">
    <source>
        <dbReference type="EMBL" id="ETO25467.1"/>
    </source>
</evidence>